<dbReference type="InterPro" id="IPR012337">
    <property type="entry name" value="RNaseH-like_sf"/>
</dbReference>
<protein>
    <submittedName>
        <fullName evidence="1">Uncharacterized protein</fullName>
    </submittedName>
</protein>
<proteinExistence type="predicted"/>
<dbReference type="SUPFAM" id="SSF53098">
    <property type="entry name" value="Ribonuclease H-like"/>
    <property type="match status" value="1"/>
</dbReference>
<dbReference type="Proteomes" id="UP000800200">
    <property type="component" value="Unassembled WGS sequence"/>
</dbReference>
<sequence>MREYRDAHGAKEQAEVFLQVLDEYEIGEEKMGYITVFLFTKDEGVVELAIKAVEELYEEEERLRICSEDLAGRILPRDNDTRWNSWLMMLEAAIDLESYIWVFIDKNWDDMSKNSLDHDE</sequence>
<evidence type="ECO:0000313" key="1">
    <source>
        <dbReference type="EMBL" id="KAF2187580.1"/>
    </source>
</evidence>
<gene>
    <name evidence="1" type="ORF">K469DRAFT_685487</name>
</gene>
<dbReference type="OrthoDB" id="3942116at2759"/>
<accession>A0A6A6EBR5</accession>
<evidence type="ECO:0000313" key="2">
    <source>
        <dbReference type="Proteomes" id="UP000800200"/>
    </source>
</evidence>
<dbReference type="AlphaFoldDB" id="A0A6A6EBR5"/>
<reference evidence="1" key="1">
    <citation type="journal article" date="2020" name="Stud. Mycol.">
        <title>101 Dothideomycetes genomes: a test case for predicting lifestyles and emergence of pathogens.</title>
        <authorList>
            <person name="Haridas S."/>
            <person name="Albert R."/>
            <person name="Binder M."/>
            <person name="Bloem J."/>
            <person name="Labutti K."/>
            <person name="Salamov A."/>
            <person name="Andreopoulos B."/>
            <person name="Baker S."/>
            <person name="Barry K."/>
            <person name="Bills G."/>
            <person name="Bluhm B."/>
            <person name="Cannon C."/>
            <person name="Castanera R."/>
            <person name="Culley D."/>
            <person name="Daum C."/>
            <person name="Ezra D."/>
            <person name="Gonzalez J."/>
            <person name="Henrissat B."/>
            <person name="Kuo A."/>
            <person name="Liang C."/>
            <person name="Lipzen A."/>
            <person name="Lutzoni F."/>
            <person name="Magnuson J."/>
            <person name="Mondo S."/>
            <person name="Nolan M."/>
            <person name="Ohm R."/>
            <person name="Pangilinan J."/>
            <person name="Park H.-J."/>
            <person name="Ramirez L."/>
            <person name="Alfaro M."/>
            <person name="Sun H."/>
            <person name="Tritt A."/>
            <person name="Yoshinaga Y."/>
            <person name="Zwiers L.-H."/>
            <person name="Turgeon B."/>
            <person name="Goodwin S."/>
            <person name="Spatafora J."/>
            <person name="Crous P."/>
            <person name="Grigoriev I."/>
        </authorList>
    </citation>
    <scope>NUCLEOTIDE SEQUENCE</scope>
    <source>
        <strain evidence="1">CBS 207.26</strain>
    </source>
</reference>
<name>A0A6A6EBR5_9PEZI</name>
<organism evidence="1 2">
    <name type="scientific">Zopfia rhizophila CBS 207.26</name>
    <dbReference type="NCBI Taxonomy" id="1314779"/>
    <lineage>
        <taxon>Eukaryota</taxon>
        <taxon>Fungi</taxon>
        <taxon>Dikarya</taxon>
        <taxon>Ascomycota</taxon>
        <taxon>Pezizomycotina</taxon>
        <taxon>Dothideomycetes</taxon>
        <taxon>Dothideomycetes incertae sedis</taxon>
        <taxon>Zopfiaceae</taxon>
        <taxon>Zopfia</taxon>
    </lineage>
</organism>
<keyword evidence="2" id="KW-1185">Reference proteome</keyword>
<dbReference type="EMBL" id="ML994626">
    <property type="protein sequence ID" value="KAF2187580.1"/>
    <property type="molecule type" value="Genomic_DNA"/>
</dbReference>